<reference evidence="1 2" key="1">
    <citation type="submission" date="2016-10" db="EMBL/GenBank/DDBJ databases">
        <title>Comparative genomics of Bacillus thuringiensis reveals a path to pathogens against multiple invertebrate hosts.</title>
        <authorList>
            <person name="Zheng J."/>
            <person name="Gao Q."/>
            <person name="Liu H."/>
            <person name="Peng D."/>
            <person name="Ruan L."/>
            <person name="Sun M."/>
        </authorList>
    </citation>
    <scope>NUCLEOTIDE SEQUENCE [LARGE SCALE GENOMIC DNA]</scope>
    <source>
        <strain evidence="1">T30001</strain>
    </source>
</reference>
<organism evidence="1 2">
    <name type="scientific">Bacillus thuringiensis subsp. medellin</name>
    <dbReference type="NCBI Taxonomy" id="79672"/>
    <lineage>
        <taxon>Bacteria</taxon>
        <taxon>Bacillati</taxon>
        <taxon>Bacillota</taxon>
        <taxon>Bacilli</taxon>
        <taxon>Bacillales</taxon>
        <taxon>Bacillaceae</taxon>
        <taxon>Bacillus</taxon>
        <taxon>Bacillus cereus group</taxon>
    </lineage>
</organism>
<proteinExistence type="predicted"/>
<evidence type="ECO:0000313" key="1">
    <source>
        <dbReference type="EMBL" id="OUB95184.1"/>
    </source>
</evidence>
<dbReference type="RefSeq" id="WP_000711425.1">
    <property type="nucleotide sequence ID" value="NZ_PGDT01000308.1"/>
</dbReference>
<gene>
    <name evidence="1" type="ORF">BK784_20690</name>
</gene>
<evidence type="ECO:0000313" key="2">
    <source>
        <dbReference type="Proteomes" id="UP000195160"/>
    </source>
</evidence>
<sequence>MKKEGSVGLFIKSKLEEIISAKLLFSDTVNPEGMRQLQKNSKLNFTSKRGQTPLFFYVANSINSLSNLYEIILNKLVKKEK</sequence>
<dbReference type="Proteomes" id="UP000195160">
    <property type="component" value="Unassembled WGS sequence"/>
</dbReference>
<comment type="caution">
    <text evidence="1">The sequence shown here is derived from an EMBL/GenBank/DDBJ whole genome shotgun (WGS) entry which is preliminary data.</text>
</comment>
<protein>
    <submittedName>
        <fullName evidence="1">Uncharacterized protein</fullName>
    </submittedName>
</protein>
<dbReference type="EMBL" id="MOOV01000161">
    <property type="protein sequence ID" value="OUB95184.1"/>
    <property type="molecule type" value="Genomic_DNA"/>
</dbReference>
<name>A0A9X6N3D1_BACTV</name>
<dbReference type="AlphaFoldDB" id="A0A9X6N3D1"/>
<accession>A0A9X6N3D1</accession>